<evidence type="ECO:0000256" key="6">
    <source>
        <dbReference type="ARBA" id="ARBA00023163"/>
    </source>
</evidence>
<reference evidence="11 12" key="2">
    <citation type="journal article" date="2013" name="IMA Fungus">
        <title>IMA Genome-F 1: Ceratocystis fimbriata: Draft nuclear genome sequence for the plant pathogen, Ceratocystis fimbriata.</title>
        <authorList>
            <person name="Wilken P.M."/>
            <person name="Steenkamp E.T."/>
            <person name="Wingfield M.J."/>
            <person name="de Beer Z.W."/>
            <person name="Wingfield B.D."/>
        </authorList>
    </citation>
    <scope>NUCLEOTIDE SEQUENCE [LARGE SCALE GENOMIC DNA]</scope>
    <source>
        <strain evidence="11 12">CBS 114723</strain>
    </source>
</reference>
<dbReference type="GO" id="GO:0000976">
    <property type="term" value="F:transcription cis-regulatory region binding"/>
    <property type="evidence" value="ECO:0007669"/>
    <property type="project" value="InterPro"/>
</dbReference>
<dbReference type="EMBL" id="APWK03000131">
    <property type="protein sequence ID" value="PHH50420.1"/>
    <property type="molecule type" value="Genomic_DNA"/>
</dbReference>
<keyword evidence="5" id="KW-0238">DNA-binding</keyword>
<dbReference type="InterPro" id="IPR050936">
    <property type="entry name" value="AP-1-like"/>
</dbReference>
<evidence type="ECO:0000256" key="1">
    <source>
        <dbReference type="ARBA" id="ARBA00004049"/>
    </source>
</evidence>
<keyword evidence="12" id="KW-1185">Reference proteome</keyword>
<reference evidence="11 12" key="1">
    <citation type="journal article" date="2013" name="Fungal Biol.">
        <title>Analysis of microsatellite markers in the genome of the plant pathogen Ceratocystis fimbriata.</title>
        <authorList>
            <person name="Simpson M.C."/>
            <person name="Wilken P.M."/>
            <person name="Coetzee M.P."/>
            <person name="Wingfield M.J."/>
            <person name="Wingfield B.D."/>
        </authorList>
    </citation>
    <scope>NUCLEOTIDE SEQUENCE [LARGE SCALE GENOMIC DNA]</scope>
    <source>
        <strain evidence="11 12">CBS 114723</strain>
    </source>
</reference>
<comment type="function">
    <text evidence="1">Putative transcription factor.</text>
</comment>
<feature type="domain" description="BZIP" evidence="10">
    <location>
        <begin position="175"/>
        <end position="190"/>
    </location>
</feature>
<evidence type="ECO:0000313" key="12">
    <source>
        <dbReference type="Proteomes" id="UP000222788"/>
    </source>
</evidence>
<evidence type="ECO:0000313" key="11">
    <source>
        <dbReference type="EMBL" id="PHH50420.1"/>
    </source>
</evidence>
<comment type="similarity">
    <text evidence="3">Belongs to the bZIP family.</text>
</comment>
<dbReference type="Proteomes" id="UP000222788">
    <property type="component" value="Unassembled WGS sequence"/>
</dbReference>
<dbReference type="GO" id="GO:0090575">
    <property type="term" value="C:RNA polymerase II transcription regulator complex"/>
    <property type="evidence" value="ECO:0007669"/>
    <property type="project" value="TreeGrafter"/>
</dbReference>
<keyword evidence="4" id="KW-0805">Transcription regulation</keyword>
<evidence type="ECO:0000256" key="8">
    <source>
        <dbReference type="ARBA" id="ARBA00044067"/>
    </source>
</evidence>
<name>A0A2C5WXI8_9PEZI</name>
<dbReference type="PANTHER" id="PTHR40621:SF11">
    <property type="entry name" value="TRANSCRIPTION FACTOR KAPC-RELATED"/>
    <property type="match status" value="1"/>
</dbReference>
<comment type="subcellular location">
    <subcellularLocation>
        <location evidence="2">Nucleus</location>
    </subcellularLocation>
</comment>
<keyword evidence="6" id="KW-0804">Transcription</keyword>
<evidence type="ECO:0000256" key="9">
    <source>
        <dbReference type="SAM" id="MobiDB-lite"/>
    </source>
</evidence>
<dbReference type="Gene3D" id="1.20.5.170">
    <property type="match status" value="1"/>
</dbReference>
<evidence type="ECO:0000256" key="4">
    <source>
        <dbReference type="ARBA" id="ARBA00023015"/>
    </source>
</evidence>
<dbReference type="SUPFAM" id="SSF57959">
    <property type="entry name" value="Leucine zipper domain"/>
    <property type="match status" value="1"/>
</dbReference>
<feature type="region of interest" description="Disordered" evidence="9">
    <location>
        <begin position="105"/>
        <end position="191"/>
    </location>
</feature>
<dbReference type="GO" id="GO:0001228">
    <property type="term" value="F:DNA-binding transcription activator activity, RNA polymerase II-specific"/>
    <property type="evidence" value="ECO:0007669"/>
    <property type="project" value="TreeGrafter"/>
</dbReference>
<dbReference type="STRING" id="1035309.A0A2C5WXI8"/>
<organism evidence="11 12">
    <name type="scientific">Ceratocystis fimbriata CBS 114723</name>
    <dbReference type="NCBI Taxonomy" id="1035309"/>
    <lineage>
        <taxon>Eukaryota</taxon>
        <taxon>Fungi</taxon>
        <taxon>Dikarya</taxon>
        <taxon>Ascomycota</taxon>
        <taxon>Pezizomycotina</taxon>
        <taxon>Sordariomycetes</taxon>
        <taxon>Hypocreomycetidae</taxon>
        <taxon>Microascales</taxon>
        <taxon>Ceratocystidaceae</taxon>
        <taxon>Ceratocystis</taxon>
    </lineage>
</organism>
<dbReference type="PROSITE" id="PS00036">
    <property type="entry name" value="BZIP_BASIC"/>
    <property type="match status" value="1"/>
</dbReference>
<evidence type="ECO:0000256" key="2">
    <source>
        <dbReference type="ARBA" id="ARBA00004123"/>
    </source>
</evidence>
<sequence>MPQTYPPHQSPPSPSPSSFDVALPGMDLLAVSYPNPAVGAIFNTFDYANVYPQNAAAPGLQSPRPQNFAPVASLAAPEVDSRAGAQAQDILSQLDFSVFNARPADSSSSLQVHGSPSPDSVNHTPSPALTFIEDQSDPDQSGSPETIVCGNSDASRSKKQRGSRYKNASPAVLGRRRAQNRASQRAYRQRKEQRIQDLEKELDEQKLNYANLQAVYMDLQRKYAEISGCSPPNTLFFPSLAVAANAPTGSRLSPSYGLPVAHRRDLSMSSLASLSPSLEVPLSTPPLASTSLPVSHQQQQQVGLESSQPVTPALIPGNSLISSPGLSLGDGWPLYQTNMSYLAV</sequence>
<accession>A0A2C5WXI8</accession>
<dbReference type="PANTHER" id="PTHR40621">
    <property type="entry name" value="TRANSCRIPTION FACTOR KAPC-RELATED"/>
    <property type="match status" value="1"/>
</dbReference>
<feature type="compositionally biased region" description="Polar residues" evidence="9">
    <location>
        <begin position="105"/>
        <end position="127"/>
    </location>
</feature>
<protein>
    <recommendedName>
        <fullName evidence="8">Putative transcription factor kapC</fullName>
    </recommendedName>
</protein>
<evidence type="ECO:0000256" key="3">
    <source>
        <dbReference type="ARBA" id="ARBA00007163"/>
    </source>
</evidence>
<gene>
    <name evidence="11" type="ORF">CFIMG_004518RA</name>
</gene>
<dbReference type="AlphaFoldDB" id="A0A2C5WXI8"/>
<dbReference type="InterPro" id="IPR004827">
    <property type="entry name" value="bZIP"/>
</dbReference>
<dbReference type="CDD" id="cd14688">
    <property type="entry name" value="bZIP_YAP"/>
    <property type="match status" value="1"/>
</dbReference>
<dbReference type="InterPro" id="IPR046347">
    <property type="entry name" value="bZIP_sf"/>
</dbReference>
<dbReference type="OrthoDB" id="2593073at2759"/>
<comment type="caution">
    <text evidence="11">The sequence shown here is derived from an EMBL/GenBank/DDBJ whole genome shotgun (WGS) entry which is preliminary data.</text>
</comment>
<evidence type="ECO:0000256" key="7">
    <source>
        <dbReference type="ARBA" id="ARBA00023242"/>
    </source>
</evidence>
<evidence type="ECO:0000259" key="10">
    <source>
        <dbReference type="PROSITE" id="PS00036"/>
    </source>
</evidence>
<evidence type="ECO:0000256" key="5">
    <source>
        <dbReference type="ARBA" id="ARBA00023125"/>
    </source>
</evidence>
<keyword evidence="7" id="KW-0539">Nucleus</keyword>
<proteinExistence type="inferred from homology"/>